<proteinExistence type="predicted"/>
<dbReference type="InterPro" id="IPR058257">
    <property type="entry name" value="CorA-like_dom"/>
</dbReference>
<feature type="domain" description="CorA-like transporter" evidence="1">
    <location>
        <begin position="21"/>
        <end position="62"/>
    </location>
</feature>
<name>W3X1I8_PESFW</name>
<dbReference type="HOGENOM" id="CLU_1142909_0_0_1"/>
<gene>
    <name evidence="2" type="ORF">PFICI_08889</name>
</gene>
<dbReference type="KEGG" id="pfy:PFICI_08889"/>
<sequence length="243" mass="28117">MLTKEVLDTLSDAQGDAHIIPHSPQDSLAKTLQTHLAIIDWQQESWRSYMSSLEQDLRSKLDHLDDLMQHLTGHNEADINCQEQFEHKTRRLRTLRANSWKELQQLNLLSSNLKKAKVTMTCNNVTLKELNEYYSILFEPPSVPESIRTDCAKNMREFTIRMGALERSIESECLSRADEMTGGQLTQFYYALILKEQRKETERQFALSSKDSMERMEQETSSMHTITTSTLNFLPGTFIGAYF</sequence>
<dbReference type="EMBL" id="KI912114">
    <property type="protein sequence ID" value="ETS79036.1"/>
    <property type="molecule type" value="Genomic_DNA"/>
</dbReference>
<reference evidence="3" key="1">
    <citation type="journal article" date="2015" name="BMC Genomics">
        <title>Genomic and transcriptomic analysis of the endophytic fungus Pestalotiopsis fici reveals its lifestyle and high potential for synthesis of natural products.</title>
        <authorList>
            <person name="Wang X."/>
            <person name="Zhang X."/>
            <person name="Liu L."/>
            <person name="Xiang M."/>
            <person name="Wang W."/>
            <person name="Sun X."/>
            <person name="Che Y."/>
            <person name="Guo L."/>
            <person name="Liu G."/>
            <person name="Guo L."/>
            <person name="Wang C."/>
            <person name="Yin W.B."/>
            <person name="Stadler M."/>
            <person name="Zhang X."/>
            <person name="Liu X."/>
        </authorList>
    </citation>
    <scope>NUCLEOTIDE SEQUENCE [LARGE SCALE GENOMIC DNA]</scope>
    <source>
        <strain evidence="3">W106-1 / CGMCC3.15140</strain>
    </source>
</reference>
<accession>W3X1I8</accession>
<evidence type="ECO:0000313" key="2">
    <source>
        <dbReference type="EMBL" id="ETS79036.1"/>
    </source>
</evidence>
<evidence type="ECO:0000259" key="1">
    <source>
        <dbReference type="Pfam" id="PF26616"/>
    </source>
</evidence>
<keyword evidence="3" id="KW-1185">Reference proteome</keyword>
<evidence type="ECO:0000313" key="3">
    <source>
        <dbReference type="Proteomes" id="UP000030651"/>
    </source>
</evidence>
<organism evidence="2 3">
    <name type="scientific">Pestalotiopsis fici (strain W106-1 / CGMCC3.15140)</name>
    <dbReference type="NCBI Taxonomy" id="1229662"/>
    <lineage>
        <taxon>Eukaryota</taxon>
        <taxon>Fungi</taxon>
        <taxon>Dikarya</taxon>
        <taxon>Ascomycota</taxon>
        <taxon>Pezizomycotina</taxon>
        <taxon>Sordariomycetes</taxon>
        <taxon>Xylariomycetidae</taxon>
        <taxon>Amphisphaeriales</taxon>
        <taxon>Sporocadaceae</taxon>
        <taxon>Pestalotiopsis</taxon>
    </lineage>
</organism>
<protein>
    <recommendedName>
        <fullName evidence="1">CorA-like transporter domain-containing protein</fullName>
    </recommendedName>
</protein>
<dbReference type="AlphaFoldDB" id="W3X1I8"/>
<dbReference type="RefSeq" id="XP_007835661.1">
    <property type="nucleotide sequence ID" value="XM_007837470.1"/>
</dbReference>
<dbReference type="Pfam" id="PF26616">
    <property type="entry name" value="CorA-like"/>
    <property type="match status" value="1"/>
</dbReference>
<dbReference type="InParanoid" id="W3X1I8"/>
<dbReference type="STRING" id="1229662.W3X1I8"/>
<dbReference type="Proteomes" id="UP000030651">
    <property type="component" value="Unassembled WGS sequence"/>
</dbReference>
<dbReference type="GeneID" id="19273902"/>